<dbReference type="GO" id="GO:1990904">
    <property type="term" value="C:ribonucleoprotein complex"/>
    <property type="evidence" value="ECO:0007669"/>
    <property type="project" value="UniProtKB-KW"/>
</dbReference>
<comment type="subcellular location">
    <subcellularLocation>
        <location evidence="1">Mitochondrion</location>
    </subcellularLocation>
</comment>
<dbReference type="CDD" id="cd19874">
    <property type="entry name" value="DSRM_MRPL44"/>
    <property type="match status" value="1"/>
</dbReference>
<dbReference type="EMBL" id="LUCM01007631">
    <property type="protein sequence ID" value="KAA0189611.1"/>
    <property type="molecule type" value="Genomic_DNA"/>
</dbReference>
<dbReference type="AlphaFoldDB" id="A0A8E0RSE6"/>
<dbReference type="Pfam" id="PF22935">
    <property type="entry name" value="RM44_endonuclase"/>
    <property type="match status" value="1"/>
</dbReference>
<evidence type="ECO:0000313" key="9">
    <source>
        <dbReference type="EMBL" id="KAA0189611.1"/>
    </source>
</evidence>
<dbReference type="GO" id="GO:0003725">
    <property type="term" value="F:double-stranded RNA binding"/>
    <property type="evidence" value="ECO:0007669"/>
    <property type="project" value="InterPro"/>
</dbReference>
<evidence type="ECO:0000256" key="7">
    <source>
        <dbReference type="ARBA" id="ARBA00035187"/>
    </source>
</evidence>
<dbReference type="SUPFAM" id="SSF69065">
    <property type="entry name" value="RNase III domain-like"/>
    <property type="match status" value="1"/>
</dbReference>
<protein>
    <recommendedName>
        <fullName evidence="7">Large ribosomal subunit protein mL44</fullName>
    </recommendedName>
</protein>
<gene>
    <name evidence="9" type="ORF">FBUS_10685</name>
</gene>
<sequence>MRWLKSFGLFSSSVRLVRSRAVRSYLRDLYMRRLAQGPEPYRPRSAWIGWNGDAELTAFAHRISEDLSNTDLQKALIDKSYCSTSTSLTEEAEIPNGESNAELALSGRVQCRSYAFAFLHRAYPRLPEEYVTTVVDYLLADECLGYIASTLGLKDLVLYSNTEKPTVVTAPPSCQILANALLAVVGLLVKKSHSRATLFIRDFILTPLGDADLLGELIVFEKPMQLLSGVLAAEKRPGPEPRLQWQSGMNTILACYQVGIYSDQELLGEAPGETIEIAEQEAARQALRNLFGIPDHRPPLKLHGPLEKDELTEFSKPNQCLSAYLT</sequence>
<keyword evidence="10" id="KW-1185">Reference proteome</keyword>
<dbReference type="InterPro" id="IPR044444">
    <property type="entry name" value="Ribosomal_mL44_DSRM_metazoa"/>
</dbReference>
<evidence type="ECO:0000256" key="5">
    <source>
        <dbReference type="ARBA" id="ARBA00023274"/>
    </source>
</evidence>
<dbReference type="GO" id="GO:0006396">
    <property type="term" value="P:RNA processing"/>
    <property type="evidence" value="ECO:0007669"/>
    <property type="project" value="InterPro"/>
</dbReference>
<keyword evidence="2" id="KW-0809">Transit peptide</keyword>
<dbReference type="FunFam" id="3.30.160.20:FF:000037">
    <property type="entry name" value="39S ribosomal protein L44, mitochondrial"/>
    <property type="match status" value="1"/>
</dbReference>
<proteinExistence type="inferred from homology"/>
<dbReference type="GO" id="GO:0004525">
    <property type="term" value="F:ribonuclease III activity"/>
    <property type="evidence" value="ECO:0007669"/>
    <property type="project" value="InterPro"/>
</dbReference>
<evidence type="ECO:0000313" key="10">
    <source>
        <dbReference type="Proteomes" id="UP000728185"/>
    </source>
</evidence>
<dbReference type="SUPFAM" id="SSF54768">
    <property type="entry name" value="dsRNA-binding domain-like"/>
    <property type="match status" value="1"/>
</dbReference>
<dbReference type="GO" id="GO:0005739">
    <property type="term" value="C:mitochondrion"/>
    <property type="evidence" value="ECO:0007669"/>
    <property type="project" value="UniProtKB-SubCell"/>
</dbReference>
<dbReference type="Gene3D" id="3.30.160.20">
    <property type="match status" value="1"/>
</dbReference>
<evidence type="ECO:0000256" key="1">
    <source>
        <dbReference type="ARBA" id="ARBA00004173"/>
    </source>
</evidence>
<comment type="similarity">
    <text evidence="6">Belongs to the ribonuclease III family. Mitochondrion-specific ribosomal protein mL44 subfamily.</text>
</comment>
<organism evidence="9 10">
    <name type="scientific">Fasciolopsis buskii</name>
    <dbReference type="NCBI Taxonomy" id="27845"/>
    <lineage>
        <taxon>Eukaryota</taxon>
        <taxon>Metazoa</taxon>
        <taxon>Spiralia</taxon>
        <taxon>Lophotrochozoa</taxon>
        <taxon>Platyhelminthes</taxon>
        <taxon>Trematoda</taxon>
        <taxon>Digenea</taxon>
        <taxon>Plagiorchiida</taxon>
        <taxon>Echinostomata</taxon>
        <taxon>Echinostomatoidea</taxon>
        <taxon>Fasciolidae</taxon>
        <taxon>Fasciolopsis</taxon>
    </lineage>
</organism>
<name>A0A8E0RSE6_9TREM</name>
<dbReference type="Proteomes" id="UP000728185">
    <property type="component" value="Unassembled WGS sequence"/>
</dbReference>
<dbReference type="InterPro" id="IPR036389">
    <property type="entry name" value="RNase_III_sf"/>
</dbReference>
<evidence type="ECO:0000256" key="2">
    <source>
        <dbReference type="ARBA" id="ARBA00022946"/>
    </source>
</evidence>
<dbReference type="GO" id="GO:0005840">
    <property type="term" value="C:ribosome"/>
    <property type="evidence" value="ECO:0007669"/>
    <property type="project" value="UniProtKB-KW"/>
</dbReference>
<evidence type="ECO:0000256" key="4">
    <source>
        <dbReference type="ARBA" id="ARBA00023128"/>
    </source>
</evidence>
<dbReference type="PROSITE" id="PS50142">
    <property type="entry name" value="RNASE_3_2"/>
    <property type="match status" value="1"/>
</dbReference>
<dbReference type="InterPro" id="IPR055189">
    <property type="entry name" value="RM44_endonuclase"/>
</dbReference>
<keyword evidence="5" id="KW-0687">Ribonucleoprotein</keyword>
<evidence type="ECO:0000256" key="6">
    <source>
        <dbReference type="ARBA" id="ARBA00024034"/>
    </source>
</evidence>
<dbReference type="Gene3D" id="1.10.1520.10">
    <property type="entry name" value="Ribonuclease III domain"/>
    <property type="match status" value="1"/>
</dbReference>
<dbReference type="Pfam" id="PF22892">
    <property type="entry name" value="DSRM_MRPL44"/>
    <property type="match status" value="1"/>
</dbReference>
<reference evidence="9" key="1">
    <citation type="submission" date="2019-05" db="EMBL/GenBank/DDBJ databases">
        <title>Annotation for the trematode Fasciolopsis buski.</title>
        <authorList>
            <person name="Choi Y.-J."/>
        </authorList>
    </citation>
    <scope>NUCLEOTIDE SEQUENCE</scope>
    <source>
        <strain evidence="9">HT</strain>
        <tissue evidence="9">Whole worm</tissue>
    </source>
</reference>
<keyword evidence="4" id="KW-0496">Mitochondrion</keyword>
<evidence type="ECO:0000256" key="3">
    <source>
        <dbReference type="ARBA" id="ARBA00022980"/>
    </source>
</evidence>
<keyword evidence="3 9" id="KW-0689">Ribosomal protein</keyword>
<dbReference type="InterPro" id="IPR000999">
    <property type="entry name" value="RNase_III_dom"/>
</dbReference>
<dbReference type="OrthoDB" id="444135at2759"/>
<evidence type="ECO:0000259" key="8">
    <source>
        <dbReference type="PROSITE" id="PS50142"/>
    </source>
</evidence>
<feature type="domain" description="RNase III" evidence="8">
    <location>
        <begin position="56"/>
        <end position="193"/>
    </location>
</feature>
<accession>A0A8E0RSE6</accession>
<comment type="caution">
    <text evidence="9">The sequence shown here is derived from an EMBL/GenBank/DDBJ whole genome shotgun (WGS) entry which is preliminary data.</text>
</comment>